<protein>
    <submittedName>
        <fullName evidence="3">DUF4164 family protein</fullName>
    </submittedName>
</protein>
<keyword evidence="4" id="KW-1185">Reference proteome</keyword>
<organism evidence="3 4">
    <name type="scientific">Hwanghaeella grinnelliae</name>
    <dbReference type="NCBI Taxonomy" id="2500179"/>
    <lineage>
        <taxon>Bacteria</taxon>
        <taxon>Pseudomonadati</taxon>
        <taxon>Pseudomonadota</taxon>
        <taxon>Alphaproteobacteria</taxon>
        <taxon>Rhodospirillales</taxon>
        <taxon>Rhodospirillaceae</taxon>
        <taxon>Hwanghaeella</taxon>
    </lineage>
</organism>
<dbReference type="Proteomes" id="UP000287447">
    <property type="component" value="Unassembled WGS sequence"/>
</dbReference>
<sequence>MSDREKVLRRLETAVASLEAAAQKRLFSNEQASAGQDSGAAEQLNALTEERDRLSEQVREQSKHNADLGARLDKAIAKLNKVLEKA</sequence>
<accession>A0A3S2Z4R3</accession>
<dbReference type="Pfam" id="PF24554">
    <property type="entry name" value="DUF7603"/>
    <property type="match status" value="1"/>
</dbReference>
<dbReference type="AlphaFoldDB" id="A0A3S2Z4R3"/>
<evidence type="ECO:0000256" key="1">
    <source>
        <dbReference type="SAM" id="MobiDB-lite"/>
    </source>
</evidence>
<dbReference type="EMBL" id="SADE01000004">
    <property type="protein sequence ID" value="RVU33772.1"/>
    <property type="molecule type" value="Genomic_DNA"/>
</dbReference>
<reference evidence="4" key="1">
    <citation type="submission" date="2019-01" db="EMBL/GenBank/DDBJ databases">
        <title>Gri0909 isolated from a small marine red alga.</title>
        <authorList>
            <person name="Kim J."/>
            <person name="Jeong S.E."/>
            <person name="Jeon C.O."/>
        </authorList>
    </citation>
    <scope>NUCLEOTIDE SEQUENCE [LARGE SCALE GENOMIC DNA]</scope>
    <source>
        <strain evidence="4">Gri0909</strain>
    </source>
</reference>
<gene>
    <name evidence="3" type="ORF">EOI86_21755</name>
</gene>
<comment type="caution">
    <text evidence="3">The sequence shown here is derived from an EMBL/GenBank/DDBJ whole genome shotgun (WGS) entry which is preliminary data.</text>
</comment>
<dbReference type="InterPro" id="IPR056023">
    <property type="entry name" value="DUF7603"/>
</dbReference>
<dbReference type="RefSeq" id="WP_127767802.1">
    <property type="nucleotide sequence ID" value="NZ_SADE01000004.1"/>
</dbReference>
<proteinExistence type="predicted"/>
<feature type="domain" description="DUF7603" evidence="2">
    <location>
        <begin position="11"/>
        <end position="78"/>
    </location>
</feature>
<feature type="region of interest" description="Disordered" evidence="1">
    <location>
        <begin position="29"/>
        <end position="66"/>
    </location>
</feature>
<evidence type="ECO:0000313" key="4">
    <source>
        <dbReference type="Proteomes" id="UP000287447"/>
    </source>
</evidence>
<evidence type="ECO:0000259" key="2">
    <source>
        <dbReference type="Pfam" id="PF24554"/>
    </source>
</evidence>
<evidence type="ECO:0000313" key="3">
    <source>
        <dbReference type="EMBL" id="RVU33772.1"/>
    </source>
</evidence>
<feature type="compositionally biased region" description="Basic and acidic residues" evidence="1">
    <location>
        <begin position="48"/>
        <end position="66"/>
    </location>
</feature>
<name>A0A3S2Z4R3_9PROT</name>